<feature type="compositionally biased region" description="Low complexity" evidence="1">
    <location>
        <begin position="263"/>
        <end position="279"/>
    </location>
</feature>
<dbReference type="EMBL" id="CP090892">
    <property type="protein sequence ID" value="ULU07182.1"/>
    <property type="molecule type" value="Genomic_DNA"/>
</dbReference>
<accession>A0AAE9DL25</accession>
<reference evidence="2 4" key="2">
    <citation type="submission" date="2022-05" db="EMBL/GenBank/DDBJ databases">
        <title>Chromosome-level reference genomes for two strains of Caenorhabditis briggsae: an improved platform for comparative genomics.</title>
        <authorList>
            <person name="Stevens L."/>
            <person name="Andersen E.C."/>
        </authorList>
    </citation>
    <scope>NUCLEOTIDE SEQUENCE [LARGE SCALE GENOMIC DNA]</scope>
    <source>
        <strain evidence="2">QX1410_ONT</strain>
        <tissue evidence="2">Whole-organism</tissue>
    </source>
</reference>
<evidence type="ECO:0000256" key="1">
    <source>
        <dbReference type="SAM" id="MobiDB-lite"/>
    </source>
</evidence>
<sequence length="279" mass="32319">MQRHERIRFFITEQCRSLDPTYRNYFFPKQILLGDTPLPLIEGSMMTFRINSKKKISFRIRLVTEEEPLNIGIPLTQIESISIKDKSAGHPEPAIIFLLKNEALEKFVRVCKEYLDDPLANGNRRCMSKYLTVILGQDQHSGHNSHIYCRVKLMANQFTFPFRTAKKILLKDVPIMWNKLLDAELERRTKTGTHHDREQIIAEMDDAAWEWFMTYLRMKWEPCPIGGYWFAKNIRNPANRGQQSLPTKDLLDAKKTEIIPGDESSNGSTSPESTSSVKA</sequence>
<dbReference type="KEGG" id="cbr:CBG_02269"/>
<evidence type="ECO:0000313" key="4">
    <source>
        <dbReference type="Proteomes" id="UP000827892"/>
    </source>
</evidence>
<dbReference type="Proteomes" id="UP000829354">
    <property type="component" value="Chromosome II"/>
</dbReference>
<evidence type="ECO:0000313" key="3">
    <source>
        <dbReference type="EMBL" id="UMM19096.1"/>
    </source>
</evidence>
<evidence type="ECO:0000313" key="5">
    <source>
        <dbReference type="Proteomes" id="UP000829354"/>
    </source>
</evidence>
<proteinExistence type="predicted"/>
<gene>
    <name evidence="2" type="ORF">L3Y34_018743</name>
    <name evidence="3" type="ORF">L5515_014858</name>
</gene>
<feature type="region of interest" description="Disordered" evidence="1">
    <location>
        <begin position="240"/>
        <end position="279"/>
    </location>
</feature>
<name>A0AAE9DL25_CAEBR</name>
<dbReference type="AlphaFoldDB" id="A0AAE9DL25"/>
<protein>
    <submittedName>
        <fullName evidence="2">Uncharacterized protein</fullName>
    </submittedName>
</protein>
<dbReference type="Proteomes" id="UP000827892">
    <property type="component" value="Chromosome II"/>
</dbReference>
<evidence type="ECO:0000313" key="2">
    <source>
        <dbReference type="EMBL" id="ULU07182.1"/>
    </source>
</evidence>
<reference evidence="3 5" key="1">
    <citation type="submission" date="2022-04" db="EMBL/GenBank/DDBJ databases">
        <title>Chromosome-level reference genomes for two strains of Caenorhabditis briggsae: an improved platform for comparative genomics.</title>
        <authorList>
            <person name="Stevens L."/>
            <person name="Andersen E."/>
        </authorList>
    </citation>
    <scope>NUCLEOTIDE SEQUENCE [LARGE SCALE GENOMIC DNA]</scope>
    <source>
        <strain evidence="3">VX34</strain>
        <tissue evidence="3">Whole-organism</tissue>
    </source>
</reference>
<dbReference type="OMA" id="EAWDWLM"/>
<organism evidence="2 4">
    <name type="scientific">Caenorhabditis briggsae</name>
    <dbReference type="NCBI Taxonomy" id="6238"/>
    <lineage>
        <taxon>Eukaryota</taxon>
        <taxon>Metazoa</taxon>
        <taxon>Ecdysozoa</taxon>
        <taxon>Nematoda</taxon>
        <taxon>Chromadorea</taxon>
        <taxon>Rhabditida</taxon>
        <taxon>Rhabditina</taxon>
        <taxon>Rhabditomorpha</taxon>
        <taxon>Rhabditoidea</taxon>
        <taxon>Rhabditidae</taxon>
        <taxon>Peloderinae</taxon>
        <taxon>Caenorhabditis</taxon>
    </lineage>
</organism>
<dbReference type="EMBL" id="CP092621">
    <property type="protein sequence ID" value="UMM19096.1"/>
    <property type="molecule type" value="Genomic_DNA"/>
</dbReference>
<keyword evidence="5" id="KW-1185">Reference proteome</keyword>